<evidence type="ECO:0000259" key="1">
    <source>
        <dbReference type="Pfam" id="PF13556"/>
    </source>
</evidence>
<dbReference type="RefSeq" id="WP_088969590.1">
    <property type="nucleotide sequence ID" value="NZ_JBHLYF010000014.1"/>
</dbReference>
<dbReference type="InterPro" id="IPR042070">
    <property type="entry name" value="PucR_C-HTH_sf"/>
</dbReference>
<keyword evidence="3" id="KW-1185">Reference proteome</keyword>
<dbReference type="Pfam" id="PF13556">
    <property type="entry name" value="HTH_30"/>
    <property type="match status" value="1"/>
</dbReference>
<name>A0A1C5H7V9_9ACTN</name>
<dbReference type="Gene3D" id="1.10.10.2840">
    <property type="entry name" value="PucR C-terminal helix-turn-helix domain"/>
    <property type="match status" value="1"/>
</dbReference>
<proteinExistence type="predicted"/>
<dbReference type="EMBL" id="LT607751">
    <property type="protein sequence ID" value="SCG42108.1"/>
    <property type="molecule type" value="Genomic_DNA"/>
</dbReference>
<reference evidence="2 3" key="1">
    <citation type="submission" date="2016-06" db="EMBL/GenBank/DDBJ databases">
        <authorList>
            <person name="Kjaerup R.B."/>
            <person name="Dalgaard T.S."/>
            <person name="Juul-Madsen H.R."/>
        </authorList>
    </citation>
    <scope>NUCLEOTIDE SEQUENCE [LARGE SCALE GENOMIC DNA]</scope>
    <source>
        <strain evidence="2 3">DSM 45097</strain>
    </source>
</reference>
<dbReference type="Proteomes" id="UP000198210">
    <property type="component" value="Chromosome I"/>
</dbReference>
<dbReference type="PANTHER" id="PTHR33744:SF7">
    <property type="entry name" value="PUCR FAMILY TRANSCRIPTIONAL REGULATOR"/>
    <property type="match status" value="1"/>
</dbReference>
<dbReference type="AlphaFoldDB" id="A0A1C5H7V9"/>
<sequence>MHRHHSSLLRHVGPTASAVDHVLARDLPALVGPPQPSRDAPRRLLRALLRRALRRAAAGTPWTAADLDLIARQGARAAAYGAGAGALDLGVRVCVNVGLQTLWSVIDENGTEELLRLSSWLHQHLPATLAAASRGYCAELRRQFGSVRIRRLLVEGLLTGADVEALAATAGLALPASFLVLAVRGGPADGPLPDGVLHVGTGDEQVFLFGVPATGNPGARRRAVEAAAQELVETLARDATELTAGRAFAATRAEVPQARSEAGRVARLAVATGAYARVHASADVLLESTVVGAGAAAERLAGVLDGLDGRPDLIETLETFFANDFDRTRSAQALFLHRRTLQLRLHRISELTGHSPTTARGSLVLNAALCARRLCRGIG</sequence>
<accession>A0A1C5H7V9</accession>
<evidence type="ECO:0000313" key="2">
    <source>
        <dbReference type="EMBL" id="SCG42108.1"/>
    </source>
</evidence>
<dbReference type="PANTHER" id="PTHR33744">
    <property type="entry name" value="CARBOHYDRATE DIACID REGULATOR"/>
    <property type="match status" value="1"/>
</dbReference>
<dbReference type="InterPro" id="IPR025736">
    <property type="entry name" value="PucR_C-HTH_dom"/>
</dbReference>
<gene>
    <name evidence="2" type="ORF">GA0074704_1219</name>
</gene>
<evidence type="ECO:0000313" key="3">
    <source>
        <dbReference type="Proteomes" id="UP000198210"/>
    </source>
</evidence>
<organism evidence="2 3">
    <name type="scientific">Micromonospora siamensis</name>
    <dbReference type="NCBI Taxonomy" id="299152"/>
    <lineage>
        <taxon>Bacteria</taxon>
        <taxon>Bacillati</taxon>
        <taxon>Actinomycetota</taxon>
        <taxon>Actinomycetes</taxon>
        <taxon>Micromonosporales</taxon>
        <taxon>Micromonosporaceae</taxon>
        <taxon>Micromonospora</taxon>
    </lineage>
</organism>
<feature type="domain" description="PucR C-terminal helix-turn-helix" evidence="1">
    <location>
        <begin position="313"/>
        <end position="369"/>
    </location>
</feature>
<dbReference type="InterPro" id="IPR051448">
    <property type="entry name" value="CdaR-like_regulators"/>
</dbReference>
<protein>
    <submittedName>
        <fullName evidence="2">PucR C-terminal helix-turn-helix domain-containing protein</fullName>
    </submittedName>
</protein>